<gene>
    <name evidence="2" type="ORF">GRJ2_000287200</name>
</gene>
<evidence type="ECO:0000256" key="1">
    <source>
        <dbReference type="SAM" id="MobiDB-lite"/>
    </source>
</evidence>
<organism evidence="2 3">
    <name type="scientific">Grus japonensis</name>
    <name type="common">Japanese crane</name>
    <name type="synonym">Red-crowned crane</name>
    <dbReference type="NCBI Taxonomy" id="30415"/>
    <lineage>
        <taxon>Eukaryota</taxon>
        <taxon>Metazoa</taxon>
        <taxon>Chordata</taxon>
        <taxon>Craniata</taxon>
        <taxon>Vertebrata</taxon>
        <taxon>Euteleostomi</taxon>
        <taxon>Archelosauria</taxon>
        <taxon>Archosauria</taxon>
        <taxon>Dinosauria</taxon>
        <taxon>Saurischia</taxon>
        <taxon>Theropoda</taxon>
        <taxon>Coelurosauria</taxon>
        <taxon>Aves</taxon>
        <taxon>Neognathae</taxon>
        <taxon>Neoaves</taxon>
        <taxon>Gruiformes</taxon>
        <taxon>Gruidae</taxon>
        <taxon>Grus</taxon>
    </lineage>
</organism>
<evidence type="ECO:0000313" key="2">
    <source>
        <dbReference type="EMBL" id="GAB0178219.1"/>
    </source>
</evidence>
<feature type="region of interest" description="Disordered" evidence="1">
    <location>
        <begin position="54"/>
        <end position="112"/>
    </location>
</feature>
<sequence length="112" mass="11689">MASLASSGLEGLQGERAVAGILLSLGAAVPSPALTQPAVLREAAEVTLHLLPGKDEKPPVLQVPSGEARDIGMDSSKSTAWPWDDMRESARLSGDSTEGVVDEHIEAHNSSY</sequence>
<accession>A0ABC9VXW6</accession>
<protein>
    <submittedName>
        <fullName evidence="2">Uncharacterized protein</fullName>
    </submittedName>
</protein>
<comment type="caution">
    <text evidence="2">The sequence shown here is derived from an EMBL/GenBank/DDBJ whole genome shotgun (WGS) entry which is preliminary data.</text>
</comment>
<dbReference type="EMBL" id="BAAFJT010000001">
    <property type="protein sequence ID" value="GAB0178219.1"/>
    <property type="molecule type" value="Genomic_DNA"/>
</dbReference>
<feature type="compositionally biased region" description="Basic and acidic residues" evidence="1">
    <location>
        <begin position="101"/>
        <end position="112"/>
    </location>
</feature>
<proteinExistence type="predicted"/>
<reference evidence="2 3" key="1">
    <citation type="submission" date="2024-06" db="EMBL/GenBank/DDBJ databases">
        <title>The draft genome of Grus japonensis, version 3.</title>
        <authorList>
            <person name="Nabeshima K."/>
            <person name="Suzuki S."/>
            <person name="Onuma M."/>
        </authorList>
    </citation>
    <scope>NUCLEOTIDE SEQUENCE [LARGE SCALE GENOMIC DNA]</scope>
    <source>
        <strain evidence="2 3">451A</strain>
    </source>
</reference>
<dbReference type="AlphaFoldDB" id="A0ABC9VXW6"/>
<keyword evidence="3" id="KW-1185">Reference proteome</keyword>
<evidence type="ECO:0000313" key="3">
    <source>
        <dbReference type="Proteomes" id="UP001623348"/>
    </source>
</evidence>
<dbReference type="Proteomes" id="UP001623348">
    <property type="component" value="Unassembled WGS sequence"/>
</dbReference>
<name>A0ABC9VXW6_GRUJA</name>